<evidence type="ECO:0000259" key="5">
    <source>
        <dbReference type="PROSITE" id="PS50110"/>
    </source>
</evidence>
<dbReference type="EMBL" id="JAJVDC020000016">
    <property type="protein sequence ID" value="KAL1634316.1"/>
    <property type="molecule type" value="Genomic_DNA"/>
</dbReference>
<dbReference type="PROSITE" id="PS50109">
    <property type="entry name" value="HIS_KIN"/>
    <property type="match status" value="1"/>
</dbReference>
<evidence type="ECO:0000256" key="2">
    <source>
        <dbReference type="PROSITE-ProRule" id="PRU00169"/>
    </source>
</evidence>
<dbReference type="Proteomes" id="UP001521116">
    <property type="component" value="Unassembled WGS sequence"/>
</dbReference>
<dbReference type="SMART" id="SM00388">
    <property type="entry name" value="HisKA"/>
    <property type="match status" value="1"/>
</dbReference>
<feature type="domain" description="Histidine kinase" evidence="4">
    <location>
        <begin position="27"/>
        <end position="261"/>
    </location>
</feature>
<evidence type="ECO:0000256" key="3">
    <source>
        <dbReference type="SAM" id="MobiDB-lite"/>
    </source>
</evidence>
<comment type="caution">
    <text evidence="6">The sequence shown here is derived from an EMBL/GenBank/DDBJ whole genome shotgun (WGS) entry which is preliminary data.</text>
</comment>
<dbReference type="InterPro" id="IPR036890">
    <property type="entry name" value="HATPase_C_sf"/>
</dbReference>
<dbReference type="Gene3D" id="3.40.50.2300">
    <property type="match status" value="1"/>
</dbReference>
<dbReference type="Pfam" id="PF00512">
    <property type="entry name" value="HisKA"/>
    <property type="match status" value="1"/>
</dbReference>
<sequence>MANSIMIEVARLDALVTSAAKSDFISSISHELRSPLHGIMASAELLDETPQDPDQRQLIAMIKSCATTLIDTTAHLLDHAKINSLVKDDRRPPLHRASSSSSEAPPDSALSSEVDLARLIEEVVEGAYVGHATQASTKLWDKDHDDEEEDNDANEDDGKPPADPPVLVTVNIEKRAGWHLRTEAGAWRRIVLNVFGNALKYTARGSIVAALRTVATPAGGTDIRFSVRDTGCGMSADYLRRQLFTPYAQENPLSAGVGTLIEITTPTSSSRPLHEAAAAAAGADRKSRSVEALRGKAVAVLELDAAGNSLLPAFMAMAKTWLGVDVLTSIDAALELGRGGAAAGMPLIVLCNSAPTARQKLTAMFQNATFMVQPFGPRKLAWTITTVFARHAARGDQELREEERGGDGEEREKGGRGGGKEKEKEAGGDATRPPLTRSTELSVSTPTTRLDSAITATKASLAAATTLPPPQQRPPPHILVVDDNSVNRKILTTYLTKLRCTYQTASNRLEAVEAWRAAVATRQPFEYVFMDMSMPVMDGFEATREIRADERCARARRCHIVALTGLGASCSQREAFASGADTYLMKPVPLAKLKELVLGKRGVA</sequence>
<protein>
    <submittedName>
        <fullName evidence="6">Uncharacterized protein</fullName>
    </submittedName>
</protein>
<evidence type="ECO:0000313" key="7">
    <source>
        <dbReference type="Proteomes" id="UP001521116"/>
    </source>
</evidence>
<dbReference type="InterPro" id="IPR036097">
    <property type="entry name" value="HisK_dim/P_sf"/>
</dbReference>
<feature type="region of interest" description="Disordered" evidence="3">
    <location>
        <begin position="88"/>
        <end position="110"/>
    </location>
</feature>
<dbReference type="InterPro" id="IPR005467">
    <property type="entry name" value="His_kinase_dom"/>
</dbReference>
<gene>
    <name evidence="6" type="ORF">SLS56_002326</name>
</gene>
<dbReference type="InterPro" id="IPR003594">
    <property type="entry name" value="HATPase_dom"/>
</dbReference>
<dbReference type="CDD" id="cd00082">
    <property type="entry name" value="HisKA"/>
    <property type="match status" value="1"/>
</dbReference>
<dbReference type="Gene3D" id="3.30.565.10">
    <property type="entry name" value="Histidine kinase-like ATPase, C-terminal domain"/>
    <property type="match status" value="1"/>
</dbReference>
<dbReference type="Gene3D" id="1.10.287.130">
    <property type="match status" value="1"/>
</dbReference>
<feature type="compositionally biased region" description="Acidic residues" evidence="3">
    <location>
        <begin position="144"/>
        <end position="155"/>
    </location>
</feature>
<feature type="compositionally biased region" description="Polar residues" evidence="3">
    <location>
        <begin position="436"/>
        <end position="450"/>
    </location>
</feature>
<organism evidence="6 7">
    <name type="scientific">Neofusicoccum ribis</name>
    <dbReference type="NCBI Taxonomy" id="45134"/>
    <lineage>
        <taxon>Eukaryota</taxon>
        <taxon>Fungi</taxon>
        <taxon>Dikarya</taxon>
        <taxon>Ascomycota</taxon>
        <taxon>Pezizomycotina</taxon>
        <taxon>Dothideomycetes</taxon>
        <taxon>Dothideomycetes incertae sedis</taxon>
        <taxon>Botryosphaeriales</taxon>
        <taxon>Botryosphaeriaceae</taxon>
        <taxon>Neofusicoccum</taxon>
    </lineage>
</organism>
<evidence type="ECO:0000313" key="6">
    <source>
        <dbReference type="EMBL" id="KAL1634316.1"/>
    </source>
</evidence>
<dbReference type="SUPFAM" id="SSF47384">
    <property type="entry name" value="Homodimeric domain of signal transducing histidine kinase"/>
    <property type="match status" value="1"/>
</dbReference>
<proteinExistence type="predicted"/>
<feature type="compositionally biased region" description="Basic and acidic residues" evidence="3">
    <location>
        <begin position="395"/>
        <end position="427"/>
    </location>
</feature>
<feature type="compositionally biased region" description="Low complexity" evidence="3">
    <location>
        <begin position="95"/>
        <end position="110"/>
    </location>
</feature>
<reference evidence="6 7" key="1">
    <citation type="submission" date="2024-02" db="EMBL/GenBank/DDBJ databases">
        <title>De novo assembly and annotation of 12 fungi associated with fruit tree decline syndrome in Ontario, Canada.</title>
        <authorList>
            <person name="Sulman M."/>
            <person name="Ellouze W."/>
            <person name="Ilyukhin E."/>
        </authorList>
    </citation>
    <scope>NUCLEOTIDE SEQUENCE [LARGE SCALE GENOMIC DNA]</scope>
    <source>
        <strain evidence="6 7">M1-105</strain>
    </source>
</reference>
<keyword evidence="1 2" id="KW-0597">Phosphoprotein</keyword>
<dbReference type="PROSITE" id="PS50110">
    <property type="entry name" value="RESPONSE_REGULATORY"/>
    <property type="match status" value="1"/>
</dbReference>
<dbReference type="Pfam" id="PF02518">
    <property type="entry name" value="HATPase_c"/>
    <property type="match status" value="1"/>
</dbReference>
<dbReference type="SUPFAM" id="SSF52172">
    <property type="entry name" value="CheY-like"/>
    <property type="match status" value="1"/>
</dbReference>
<feature type="region of interest" description="Disordered" evidence="3">
    <location>
        <begin position="135"/>
        <end position="165"/>
    </location>
</feature>
<name>A0ABR3T4U7_9PEZI</name>
<feature type="modified residue" description="4-aspartylphosphate" evidence="2">
    <location>
        <position position="531"/>
    </location>
</feature>
<dbReference type="PANTHER" id="PTHR43719:SF11">
    <property type="entry name" value="HISTIDINE KINASE_RESPONSE REGULATOR, PUTATIVE-RELATED"/>
    <property type="match status" value="1"/>
</dbReference>
<dbReference type="InterPro" id="IPR003661">
    <property type="entry name" value="HisK_dim/P_dom"/>
</dbReference>
<evidence type="ECO:0000256" key="1">
    <source>
        <dbReference type="ARBA" id="ARBA00022553"/>
    </source>
</evidence>
<dbReference type="SUPFAM" id="SSF55874">
    <property type="entry name" value="ATPase domain of HSP90 chaperone/DNA topoisomerase II/histidine kinase"/>
    <property type="match status" value="1"/>
</dbReference>
<accession>A0ABR3T4U7</accession>
<dbReference type="CDD" id="cd17546">
    <property type="entry name" value="REC_hyHK_CKI1_RcsC-like"/>
    <property type="match status" value="1"/>
</dbReference>
<dbReference type="InterPro" id="IPR001789">
    <property type="entry name" value="Sig_transdc_resp-reg_receiver"/>
</dbReference>
<feature type="domain" description="Response regulatory" evidence="5">
    <location>
        <begin position="477"/>
        <end position="601"/>
    </location>
</feature>
<evidence type="ECO:0000259" key="4">
    <source>
        <dbReference type="PROSITE" id="PS50109"/>
    </source>
</evidence>
<dbReference type="InterPro" id="IPR050956">
    <property type="entry name" value="2C_system_His_kinase"/>
</dbReference>
<dbReference type="InterPro" id="IPR011006">
    <property type="entry name" value="CheY-like_superfamily"/>
</dbReference>
<feature type="region of interest" description="Disordered" evidence="3">
    <location>
        <begin position="395"/>
        <end position="450"/>
    </location>
</feature>
<dbReference type="Pfam" id="PF00072">
    <property type="entry name" value="Response_reg"/>
    <property type="match status" value="1"/>
</dbReference>
<keyword evidence="7" id="KW-1185">Reference proteome</keyword>
<dbReference type="PANTHER" id="PTHR43719">
    <property type="entry name" value="TWO-COMPONENT HISTIDINE KINASE"/>
    <property type="match status" value="1"/>
</dbReference>
<dbReference type="SMART" id="SM00448">
    <property type="entry name" value="REC"/>
    <property type="match status" value="1"/>
</dbReference>